<dbReference type="SUPFAM" id="SSF50382">
    <property type="entry name" value="Agglutinin"/>
    <property type="match status" value="2"/>
</dbReference>
<dbReference type="Gene3D" id="2.80.10.50">
    <property type="match status" value="2"/>
</dbReference>
<dbReference type="AlphaFoldDB" id="A0AAD4P5B2"/>
<dbReference type="InterPro" id="IPR008998">
    <property type="entry name" value="Agglutinin"/>
</dbReference>
<evidence type="ECO:0000259" key="1">
    <source>
        <dbReference type="SMART" id="SM00791"/>
    </source>
</evidence>
<dbReference type="EMBL" id="SDAM02000159">
    <property type="protein sequence ID" value="KAH6826826.1"/>
    <property type="molecule type" value="Genomic_DNA"/>
</dbReference>
<dbReference type="Proteomes" id="UP001190926">
    <property type="component" value="Unassembled WGS sequence"/>
</dbReference>
<sequence>MAAEELPQFVVLQSEYKNERYSAYYYDGGVVRLGNKSVFDPLTQIEIERPKDERLDKDEYVHLRFCRTNKYWSVYTQKIYATSNQPEEDTSKPSCTLFQPKIINEKLYFIHAYVQNKTAVQTRGGTGSSSLLLHQGRATAVQTVHGSGSIELDNGYSLSLEKLGFTWVNCDDLVKLPKFVAFKGDNGKYLKSVTVEGYPYLQFSSDDPNLKETAHEVVLKSDGHVCIKSVYFGKYWRRSPNWIWGDSSDESGNETLFWPVRLSDGKIALRSAANNNFCSRLTTEGKTDCLNAAVSTTAKEALFEIKELVDERKISNIRLHLDQARVYDEVPFGWSTTERAINENDTEMDIGIKVRHSVATTHSFSKTLGISAGVKASIKASFAKVMEASSEISFSVSGTFTWDDESIDTDEIETHGSIRVPPRSEGVIRCMGTKGKCNIPFSYTQTDRSIIDGHSHVTEHADGIFMARSSYNFTVHADKFQPLSQKPTHELPSLFA</sequence>
<dbReference type="CDD" id="cd00257">
    <property type="entry name" value="beta-trefoil_FSCN-like"/>
    <property type="match status" value="1"/>
</dbReference>
<protein>
    <recommendedName>
        <fullName evidence="1">Agglutinin domain-containing protein</fullName>
    </recommendedName>
</protein>
<dbReference type="SUPFAM" id="SSF56973">
    <property type="entry name" value="Aerolisin/ETX pore-forming domain"/>
    <property type="match status" value="1"/>
</dbReference>
<accession>A0AAD4P5B2</accession>
<dbReference type="Gene3D" id="2.170.15.10">
    <property type="entry name" value="Proaerolysin, chain A, domain 3"/>
    <property type="match status" value="1"/>
</dbReference>
<gene>
    <name evidence="2" type="ORF">C2S53_013024</name>
</gene>
<comment type="caution">
    <text evidence="2">The sequence shown here is derived from an EMBL/GenBank/DDBJ whole genome shotgun (WGS) entry which is preliminary data.</text>
</comment>
<dbReference type="PANTHER" id="PTHR39244">
    <property type="entry name" value="NATTERIN-4"/>
    <property type="match status" value="1"/>
</dbReference>
<organism evidence="2 3">
    <name type="scientific">Perilla frutescens var. hirtella</name>
    <name type="common">Perilla citriodora</name>
    <name type="synonym">Perilla setoyensis</name>
    <dbReference type="NCBI Taxonomy" id="608512"/>
    <lineage>
        <taxon>Eukaryota</taxon>
        <taxon>Viridiplantae</taxon>
        <taxon>Streptophyta</taxon>
        <taxon>Embryophyta</taxon>
        <taxon>Tracheophyta</taxon>
        <taxon>Spermatophyta</taxon>
        <taxon>Magnoliopsida</taxon>
        <taxon>eudicotyledons</taxon>
        <taxon>Gunneridae</taxon>
        <taxon>Pentapetalae</taxon>
        <taxon>asterids</taxon>
        <taxon>lamiids</taxon>
        <taxon>Lamiales</taxon>
        <taxon>Lamiaceae</taxon>
        <taxon>Nepetoideae</taxon>
        <taxon>Elsholtzieae</taxon>
        <taxon>Perilla</taxon>
    </lineage>
</organism>
<dbReference type="Pfam" id="PF07468">
    <property type="entry name" value="Agglutinin"/>
    <property type="match status" value="2"/>
</dbReference>
<evidence type="ECO:0000313" key="2">
    <source>
        <dbReference type="EMBL" id="KAH6826826.1"/>
    </source>
</evidence>
<dbReference type="SMART" id="SM00791">
    <property type="entry name" value="Agglutinin"/>
    <property type="match status" value="1"/>
</dbReference>
<reference evidence="2 3" key="1">
    <citation type="journal article" date="2021" name="Nat. Commun.">
        <title>Incipient diploidization of the medicinal plant Perilla within 10,000 years.</title>
        <authorList>
            <person name="Zhang Y."/>
            <person name="Shen Q."/>
            <person name="Leng L."/>
            <person name="Zhang D."/>
            <person name="Chen S."/>
            <person name="Shi Y."/>
            <person name="Ning Z."/>
            <person name="Chen S."/>
        </authorList>
    </citation>
    <scope>NUCLEOTIDE SEQUENCE [LARGE SCALE GENOMIC DNA]</scope>
    <source>
        <strain evidence="3">cv. PC099</strain>
    </source>
</reference>
<name>A0AAD4P5B2_PERFH</name>
<feature type="domain" description="Agglutinin" evidence="1">
    <location>
        <begin position="174"/>
        <end position="307"/>
    </location>
</feature>
<proteinExistence type="predicted"/>
<dbReference type="InterPro" id="IPR053237">
    <property type="entry name" value="Natterin_C"/>
</dbReference>
<evidence type="ECO:0000313" key="3">
    <source>
        <dbReference type="Proteomes" id="UP001190926"/>
    </source>
</evidence>
<dbReference type="PANTHER" id="PTHR39244:SF5">
    <property type="entry name" value="NATTERIN-3-LIKE"/>
    <property type="match status" value="1"/>
</dbReference>
<keyword evidence="3" id="KW-1185">Reference proteome</keyword>
<dbReference type="InterPro" id="IPR036242">
    <property type="entry name" value="Agglutinin_dom_sf"/>
</dbReference>